<dbReference type="AlphaFoldDB" id="A0A4U5N5V8"/>
<dbReference type="Proteomes" id="UP000298663">
    <property type="component" value="Unassembled WGS sequence"/>
</dbReference>
<protein>
    <recommendedName>
        <fullName evidence="3">CHHC U11-48K-type domain-containing protein</fullName>
    </recommendedName>
</protein>
<proteinExistence type="predicted"/>
<dbReference type="EMBL" id="AZBU02000005">
    <property type="protein sequence ID" value="TKR77966.1"/>
    <property type="molecule type" value="Genomic_DNA"/>
</dbReference>
<name>A0A4U5N5V8_STECR</name>
<dbReference type="OrthoDB" id="10069248at2759"/>
<sequence>MNYLLHVAKCRKAHYLTVGTKIQLMKCPYNGRHFIPELEKHVHEFLCPDKKHHEYIVKLMNNDPICLKVGKEAREKEYYEKDRRNRFDEEYDDVRDSHV</sequence>
<evidence type="ECO:0000313" key="2">
    <source>
        <dbReference type="Proteomes" id="UP000298663"/>
    </source>
</evidence>
<keyword evidence="2" id="KW-1185">Reference proteome</keyword>
<accession>A0A4U5N5V8</accession>
<reference evidence="1 2" key="1">
    <citation type="journal article" date="2015" name="Genome Biol.">
        <title>Comparative genomics of Steinernema reveals deeply conserved gene regulatory networks.</title>
        <authorList>
            <person name="Dillman A.R."/>
            <person name="Macchietto M."/>
            <person name="Porter C.F."/>
            <person name="Rogers A."/>
            <person name="Williams B."/>
            <person name="Antoshechkin I."/>
            <person name="Lee M.M."/>
            <person name="Goodwin Z."/>
            <person name="Lu X."/>
            <person name="Lewis E.E."/>
            <person name="Goodrich-Blair H."/>
            <person name="Stock S.P."/>
            <person name="Adams B.J."/>
            <person name="Sternberg P.W."/>
            <person name="Mortazavi A."/>
        </authorList>
    </citation>
    <scope>NUCLEOTIDE SEQUENCE [LARGE SCALE GENOMIC DNA]</scope>
    <source>
        <strain evidence="1 2">ALL</strain>
    </source>
</reference>
<reference evidence="1 2" key="2">
    <citation type="journal article" date="2019" name="G3 (Bethesda)">
        <title>Hybrid Assembly of the Genome of the Entomopathogenic Nematode Steinernema carpocapsae Identifies the X-Chromosome.</title>
        <authorList>
            <person name="Serra L."/>
            <person name="Macchietto M."/>
            <person name="Macias-Munoz A."/>
            <person name="McGill C.J."/>
            <person name="Rodriguez I.M."/>
            <person name="Rodriguez B."/>
            <person name="Murad R."/>
            <person name="Mortazavi A."/>
        </authorList>
    </citation>
    <scope>NUCLEOTIDE SEQUENCE [LARGE SCALE GENOMIC DNA]</scope>
    <source>
        <strain evidence="1 2">ALL</strain>
    </source>
</reference>
<gene>
    <name evidence="1" type="ORF">L596_018849</name>
</gene>
<evidence type="ECO:0008006" key="3">
    <source>
        <dbReference type="Google" id="ProtNLM"/>
    </source>
</evidence>
<evidence type="ECO:0000313" key="1">
    <source>
        <dbReference type="EMBL" id="TKR77966.1"/>
    </source>
</evidence>
<organism evidence="1 2">
    <name type="scientific">Steinernema carpocapsae</name>
    <name type="common">Entomopathogenic nematode</name>
    <dbReference type="NCBI Taxonomy" id="34508"/>
    <lineage>
        <taxon>Eukaryota</taxon>
        <taxon>Metazoa</taxon>
        <taxon>Ecdysozoa</taxon>
        <taxon>Nematoda</taxon>
        <taxon>Chromadorea</taxon>
        <taxon>Rhabditida</taxon>
        <taxon>Tylenchina</taxon>
        <taxon>Panagrolaimomorpha</taxon>
        <taxon>Strongyloidoidea</taxon>
        <taxon>Steinernematidae</taxon>
        <taxon>Steinernema</taxon>
    </lineage>
</organism>
<comment type="caution">
    <text evidence="1">The sequence shown here is derived from an EMBL/GenBank/DDBJ whole genome shotgun (WGS) entry which is preliminary data.</text>
</comment>